<proteinExistence type="predicted"/>
<sequence length="120" mass="13599">MVFDLPKFEKYSWGREAFKRLIASVKRVNLNANSYTLDGFVQTLQVWAYNVVPSLGAKIGRPSNIDGPPILKFKGLKGTNNIDINLVSVADTVCEKPRCFLLELFILICLEKVIILFFFV</sequence>
<protein>
    <submittedName>
        <fullName evidence="1">(rape) hypothetical protein</fullName>
    </submittedName>
</protein>
<gene>
    <name evidence="1" type="ORF">DARMORV10_C05P17420.1</name>
</gene>
<name>A0A816KRX2_BRANA</name>
<dbReference type="PANTHER" id="PTHR48449">
    <property type="entry name" value="DUF1985 DOMAIN-CONTAINING PROTEIN"/>
    <property type="match status" value="1"/>
</dbReference>
<dbReference type="Proteomes" id="UP001295469">
    <property type="component" value="Chromosome C05"/>
</dbReference>
<dbReference type="PANTHER" id="PTHR48449:SF1">
    <property type="entry name" value="DUF1985 DOMAIN-CONTAINING PROTEIN"/>
    <property type="match status" value="1"/>
</dbReference>
<reference evidence="1" key="1">
    <citation type="submission" date="2021-01" db="EMBL/GenBank/DDBJ databases">
        <authorList>
            <consortium name="Genoscope - CEA"/>
            <person name="William W."/>
        </authorList>
    </citation>
    <scope>NUCLEOTIDE SEQUENCE</scope>
</reference>
<dbReference type="AlphaFoldDB" id="A0A816KRX2"/>
<accession>A0A816KRX2</accession>
<evidence type="ECO:0000313" key="1">
    <source>
        <dbReference type="EMBL" id="CAF1926768.1"/>
    </source>
</evidence>
<organism evidence="1">
    <name type="scientific">Brassica napus</name>
    <name type="common">Rape</name>
    <dbReference type="NCBI Taxonomy" id="3708"/>
    <lineage>
        <taxon>Eukaryota</taxon>
        <taxon>Viridiplantae</taxon>
        <taxon>Streptophyta</taxon>
        <taxon>Embryophyta</taxon>
        <taxon>Tracheophyta</taxon>
        <taxon>Spermatophyta</taxon>
        <taxon>Magnoliopsida</taxon>
        <taxon>eudicotyledons</taxon>
        <taxon>Gunneridae</taxon>
        <taxon>Pentapetalae</taxon>
        <taxon>rosids</taxon>
        <taxon>malvids</taxon>
        <taxon>Brassicales</taxon>
        <taxon>Brassicaceae</taxon>
        <taxon>Brassiceae</taxon>
        <taxon>Brassica</taxon>
    </lineage>
</organism>
<dbReference type="EMBL" id="HG994369">
    <property type="protein sequence ID" value="CAF1926768.1"/>
    <property type="molecule type" value="Genomic_DNA"/>
</dbReference>